<accession>A0A0D2TS44</accession>
<dbReference type="EMBL" id="CM001746">
    <property type="protein sequence ID" value="KJB46280.1"/>
    <property type="molecule type" value="Genomic_DNA"/>
</dbReference>
<organism evidence="1 2">
    <name type="scientific">Gossypium raimondii</name>
    <name type="common">Peruvian cotton</name>
    <name type="synonym">Gossypium klotzschianum subsp. raimondii</name>
    <dbReference type="NCBI Taxonomy" id="29730"/>
    <lineage>
        <taxon>Eukaryota</taxon>
        <taxon>Viridiplantae</taxon>
        <taxon>Streptophyta</taxon>
        <taxon>Embryophyta</taxon>
        <taxon>Tracheophyta</taxon>
        <taxon>Spermatophyta</taxon>
        <taxon>Magnoliopsida</taxon>
        <taxon>eudicotyledons</taxon>
        <taxon>Gunneridae</taxon>
        <taxon>Pentapetalae</taxon>
        <taxon>rosids</taxon>
        <taxon>malvids</taxon>
        <taxon>Malvales</taxon>
        <taxon>Malvaceae</taxon>
        <taxon>Malvoideae</taxon>
        <taxon>Gossypium</taxon>
    </lineage>
</organism>
<gene>
    <name evidence="1" type="ORF">B456_007G356400</name>
</gene>
<sequence>METKFSSSNNPECVLVVGFQMKYFLCDTWSKHASTLVGEQDSLLLVDWLPHPFLQYRTLALGIETLLLVKHNQSLLVSPIFGKLPKEKVKRFSTTHHIP</sequence>
<dbReference type="Gramene" id="KJB46280">
    <property type="protein sequence ID" value="KJB46280"/>
    <property type="gene ID" value="B456_007G356400"/>
</dbReference>
<keyword evidence="2" id="KW-1185">Reference proteome</keyword>
<evidence type="ECO:0000313" key="1">
    <source>
        <dbReference type="EMBL" id="KJB46280.1"/>
    </source>
</evidence>
<dbReference type="AlphaFoldDB" id="A0A0D2TS44"/>
<proteinExistence type="predicted"/>
<reference evidence="1 2" key="1">
    <citation type="journal article" date="2012" name="Nature">
        <title>Repeated polyploidization of Gossypium genomes and the evolution of spinnable cotton fibres.</title>
        <authorList>
            <person name="Paterson A.H."/>
            <person name="Wendel J.F."/>
            <person name="Gundlach H."/>
            <person name="Guo H."/>
            <person name="Jenkins J."/>
            <person name="Jin D."/>
            <person name="Llewellyn D."/>
            <person name="Showmaker K.C."/>
            <person name="Shu S."/>
            <person name="Udall J."/>
            <person name="Yoo M.J."/>
            <person name="Byers R."/>
            <person name="Chen W."/>
            <person name="Doron-Faigenboim A."/>
            <person name="Duke M.V."/>
            <person name="Gong L."/>
            <person name="Grimwood J."/>
            <person name="Grover C."/>
            <person name="Grupp K."/>
            <person name="Hu G."/>
            <person name="Lee T.H."/>
            <person name="Li J."/>
            <person name="Lin L."/>
            <person name="Liu T."/>
            <person name="Marler B.S."/>
            <person name="Page J.T."/>
            <person name="Roberts A.W."/>
            <person name="Romanel E."/>
            <person name="Sanders W.S."/>
            <person name="Szadkowski E."/>
            <person name="Tan X."/>
            <person name="Tang H."/>
            <person name="Xu C."/>
            <person name="Wang J."/>
            <person name="Wang Z."/>
            <person name="Zhang D."/>
            <person name="Zhang L."/>
            <person name="Ashrafi H."/>
            <person name="Bedon F."/>
            <person name="Bowers J.E."/>
            <person name="Brubaker C.L."/>
            <person name="Chee P.W."/>
            <person name="Das S."/>
            <person name="Gingle A.R."/>
            <person name="Haigler C.H."/>
            <person name="Harker D."/>
            <person name="Hoffmann L.V."/>
            <person name="Hovav R."/>
            <person name="Jones D.C."/>
            <person name="Lemke C."/>
            <person name="Mansoor S."/>
            <person name="ur Rahman M."/>
            <person name="Rainville L.N."/>
            <person name="Rambani A."/>
            <person name="Reddy U.K."/>
            <person name="Rong J.K."/>
            <person name="Saranga Y."/>
            <person name="Scheffler B.E."/>
            <person name="Scheffler J.A."/>
            <person name="Stelly D.M."/>
            <person name="Triplett B.A."/>
            <person name="Van Deynze A."/>
            <person name="Vaslin M.F."/>
            <person name="Waghmare V.N."/>
            <person name="Walford S.A."/>
            <person name="Wright R.J."/>
            <person name="Zaki E.A."/>
            <person name="Zhang T."/>
            <person name="Dennis E.S."/>
            <person name="Mayer K.F."/>
            <person name="Peterson D.G."/>
            <person name="Rokhsar D.S."/>
            <person name="Wang X."/>
            <person name="Schmutz J."/>
        </authorList>
    </citation>
    <scope>NUCLEOTIDE SEQUENCE [LARGE SCALE GENOMIC DNA]</scope>
</reference>
<dbReference type="Proteomes" id="UP000032304">
    <property type="component" value="Chromosome 7"/>
</dbReference>
<evidence type="ECO:0000313" key="2">
    <source>
        <dbReference type="Proteomes" id="UP000032304"/>
    </source>
</evidence>
<name>A0A0D2TS44_GOSRA</name>
<protein>
    <submittedName>
        <fullName evidence="1">Uncharacterized protein</fullName>
    </submittedName>
</protein>